<keyword evidence="2" id="KW-1185">Reference proteome</keyword>
<dbReference type="AlphaFoldDB" id="A0A316AS00"/>
<evidence type="ECO:0000313" key="2">
    <source>
        <dbReference type="Proteomes" id="UP000245880"/>
    </source>
</evidence>
<reference evidence="1 2" key="1">
    <citation type="submission" date="2018-03" db="EMBL/GenBank/DDBJ databases">
        <title>Genomic Encyclopedia of Archaeal and Bacterial Type Strains, Phase II (KMG-II): from individual species to whole genera.</title>
        <authorList>
            <person name="Goeker M."/>
        </authorList>
    </citation>
    <scope>NUCLEOTIDE SEQUENCE [LARGE SCALE GENOMIC DNA]</scope>
    <source>
        <strain evidence="1 2">DSM 100346</strain>
    </source>
</reference>
<name>A0A316AS00_9BACT</name>
<protein>
    <submittedName>
        <fullName evidence="1">Uncharacterized protein</fullName>
    </submittedName>
</protein>
<accession>A0A316AS00</accession>
<sequence length="60" mass="6427">MLVGDGKTVGERIEQGAFLGKDKGSLLAVAVLAGINRNSPVYFLTFAKLWCPQPLHGDRA</sequence>
<dbReference type="EMBL" id="QGDT01000001">
    <property type="protein sequence ID" value="PWJ60044.1"/>
    <property type="molecule type" value="Genomic_DNA"/>
</dbReference>
<proteinExistence type="predicted"/>
<evidence type="ECO:0000313" key="1">
    <source>
        <dbReference type="EMBL" id="PWJ60044.1"/>
    </source>
</evidence>
<comment type="caution">
    <text evidence="1">The sequence shown here is derived from an EMBL/GenBank/DDBJ whole genome shotgun (WGS) entry which is preliminary data.</text>
</comment>
<dbReference type="Proteomes" id="UP000245880">
    <property type="component" value="Unassembled WGS sequence"/>
</dbReference>
<organism evidence="1 2">
    <name type="scientific">Dyadobacter jejuensis</name>
    <dbReference type="NCBI Taxonomy" id="1082580"/>
    <lineage>
        <taxon>Bacteria</taxon>
        <taxon>Pseudomonadati</taxon>
        <taxon>Bacteroidota</taxon>
        <taxon>Cytophagia</taxon>
        <taxon>Cytophagales</taxon>
        <taxon>Spirosomataceae</taxon>
        <taxon>Dyadobacter</taxon>
    </lineage>
</organism>
<gene>
    <name evidence="1" type="ORF">CLV98_101219</name>
</gene>